<evidence type="ECO:0000256" key="2">
    <source>
        <dbReference type="SAM" id="MobiDB-lite"/>
    </source>
</evidence>
<evidence type="ECO:0000313" key="6">
    <source>
        <dbReference type="Proteomes" id="UP000321393"/>
    </source>
</evidence>
<evidence type="ECO:0000313" key="5">
    <source>
        <dbReference type="EMBL" id="TYK18777.1"/>
    </source>
</evidence>
<dbReference type="EMBL" id="SSTD01007479">
    <property type="protein sequence ID" value="TYK18777.1"/>
    <property type="molecule type" value="Genomic_DNA"/>
</dbReference>
<accession>A0A5A7UPQ4</accession>
<feature type="region of interest" description="Disordered" evidence="2">
    <location>
        <begin position="36"/>
        <end position="56"/>
    </location>
</feature>
<reference evidence="6 7" key="1">
    <citation type="submission" date="2019-08" db="EMBL/GenBank/DDBJ databases">
        <title>Draft genome sequences of two oriental melons (Cucumis melo L. var makuwa).</title>
        <authorList>
            <person name="Kwon S.-Y."/>
        </authorList>
    </citation>
    <scope>NUCLEOTIDE SEQUENCE [LARGE SCALE GENOMIC DNA]</scope>
    <source>
        <strain evidence="7">cv. Chang Bougi</strain>
        <strain evidence="6">cv. SW 3</strain>
        <tissue evidence="4">Leaf</tissue>
    </source>
</reference>
<dbReference type="AlphaFoldDB" id="A0A5A7UPQ4"/>
<protein>
    <submittedName>
        <fullName evidence="4">Retrotransposon protein</fullName>
    </submittedName>
</protein>
<gene>
    <name evidence="5" type="ORF">E5676_scaffold257G00840</name>
    <name evidence="4" type="ORF">E6C27_scaffold280G00130</name>
</gene>
<evidence type="ECO:0000256" key="1">
    <source>
        <dbReference type="SAM" id="Coils"/>
    </source>
</evidence>
<organism evidence="4 6">
    <name type="scientific">Cucumis melo var. makuwa</name>
    <name type="common">Oriental melon</name>
    <dbReference type="NCBI Taxonomy" id="1194695"/>
    <lineage>
        <taxon>Eukaryota</taxon>
        <taxon>Viridiplantae</taxon>
        <taxon>Streptophyta</taxon>
        <taxon>Embryophyta</taxon>
        <taxon>Tracheophyta</taxon>
        <taxon>Spermatophyta</taxon>
        <taxon>Magnoliopsida</taxon>
        <taxon>eudicotyledons</taxon>
        <taxon>Gunneridae</taxon>
        <taxon>Pentapetalae</taxon>
        <taxon>rosids</taxon>
        <taxon>fabids</taxon>
        <taxon>Cucurbitales</taxon>
        <taxon>Cucurbitaceae</taxon>
        <taxon>Benincaseae</taxon>
        <taxon>Cucumis</taxon>
    </lineage>
</organism>
<dbReference type="Proteomes" id="UP000321393">
    <property type="component" value="Unassembled WGS sequence"/>
</dbReference>
<proteinExistence type="predicted"/>
<feature type="coiled-coil region" evidence="1">
    <location>
        <begin position="3"/>
        <end position="30"/>
    </location>
</feature>
<evidence type="ECO:0000313" key="4">
    <source>
        <dbReference type="EMBL" id="KAA0057184.1"/>
    </source>
</evidence>
<evidence type="ECO:0000313" key="7">
    <source>
        <dbReference type="Proteomes" id="UP000321947"/>
    </source>
</evidence>
<sequence length="273" mass="31819">MAQRQMEERLEGTENEVLSLKEMMLEMKKSMDRLADELRDQSYKKKEESGTSDGSIMKMKGKMEETDLTGEVNTHLVDRSKYKKLEMPMFLGENPESWVYRAEHFFEINNLPEVAVVAVVSFGQDEVDWYRWSHNRKKVESWEDLKTRMFEFFRDTGQKSLGVRLIRIQQEGSYNDYVKKFVNYSAPLPHMAESVLRDAFLTGLEPALQAEVMSRHPQTLEECMMAAQLVNDRNLALKLAQADMGIIEPKRNKATSTKVPWNNDKGNMRKNEF</sequence>
<dbReference type="EMBL" id="SSTE01007195">
    <property type="protein sequence ID" value="KAA0057184.1"/>
    <property type="molecule type" value="Genomic_DNA"/>
</dbReference>
<dbReference type="Proteomes" id="UP000321947">
    <property type="component" value="Unassembled WGS sequence"/>
</dbReference>
<dbReference type="Pfam" id="PF03732">
    <property type="entry name" value="Retrotrans_gag"/>
    <property type="match status" value="1"/>
</dbReference>
<name>A0A5A7UPQ4_CUCMM</name>
<keyword evidence="1" id="KW-0175">Coiled coil</keyword>
<dbReference type="InterPro" id="IPR005162">
    <property type="entry name" value="Retrotrans_gag_dom"/>
</dbReference>
<feature type="domain" description="Retrotransposon gag" evidence="3">
    <location>
        <begin position="118"/>
        <end position="205"/>
    </location>
</feature>
<comment type="caution">
    <text evidence="4">The sequence shown here is derived from an EMBL/GenBank/DDBJ whole genome shotgun (WGS) entry which is preliminary data.</text>
</comment>
<evidence type="ECO:0000259" key="3">
    <source>
        <dbReference type="Pfam" id="PF03732"/>
    </source>
</evidence>
<feature type="compositionally biased region" description="Basic and acidic residues" evidence="2">
    <location>
        <begin position="36"/>
        <end position="49"/>
    </location>
</feature>